<feature type="compositionally biased region" description="Basic and acidic residues" evidence="1">
    <location>
        <begin position="142"/>
        <end position="155"/>
    </location>
</feature>
<name>A0AAN8IJA6_TRICO</name>
<gene>
    <name evidence="2" type="ORF">GCK32_010475</name>
</gene>
<feature type="compositionally biased region" description="Polar residues" evidence="1">
    <location>
        <begin position="85"/>
        <end position="113"/>
    </location>
</feature>
<keyword evidence="3" id="KW-1185">Reference proteome</keyword>
<feature type="region of interest" description="Disordered" evidence="1">
    <location>
        <begin position="71"/>
        <end position="192"/>
    </location>
</feature>
<comment type="caution">
    <text evidence="2">The sequence shown here is derived from an EMBL/GenBank/DDBJ whole genome shotgun (WGS) entry which is preliminary data.</text>
</comment>
<organism evidence="2 3">
    <name type="scientific">Trichostrongylus colubriformis</name>
    <name type="common">Black scour worm</name>
    <dbReference type="NCBI Taxonomy" id="6319"/>
    <lineage>
        <taxon>Eukaryota</taxon>
        <taxon>Metazoa</taxon>
        <taxon>Ecdysozoa</taxon>
        <taxon>Nematoda</taxon>
        <taxon>Chromadorea</taxon>
        <taxon>Rhabditida</taxon>
        <taxon>Rhabditina</taxon>
        <taxon>Rhabditomorpha</taxon>
        <taxon>Strongyloidea</taxon>
        <taxon>Trichostrongylidae</taxon>
        <taxon>Trichostrongylus</taxon>
    </lineage>
</organism>
<feature type="compositionally biased region" description="Basic residues" evidence="1">
    <location>
        <begin position="156"/>
        <end position="169"/>
    </location>
</feature>
<proteinExistence type="predicted"/>
<evidence type="ECO:0000313" key="2">
    <source>
        <dbReference type="EMBL" id="KAK5975631.1"/>
    </source>
</evidence>
<sequence length="192" mass="21735">MSMDFKALSVSIYLRVPRRNTERSCQSGSTPADGIELLEDLKTQLSDTAIDIPRKQKKDVVNKRTNRRGGILKKIVGTRKRTPFATPQGSTLEDTTTQLSEQISPAPIATTSKEASKEGQKTPENPSNTKSRESSKNSTPQLEKDRSRSPDDEKSPRKKWKIVMKRKQPKSTEGKSSGECAKEVKKRWWQFW</sequence>
<protein>
    <submittedName>
        <fullName evidence="2">Uncharacterized protein</fullName>
    </submittedName>
</protein>
<dbReference type="EMBL" id="WIXE01012807">
    <property type="protein sequence ID" value="KAK5975631.1"/>
    <property type="molecule type" value="Genomic_DNA"/>
</dbReference>
<evidence type="ECO:0000313" key="3">
    <source>
        <dbReference type="Proteomes" id="UP001331761"/>
    </source>
</evidence>
<reference evidence="2 3" key="1">
    <citation type="submission" date="2019-10" db="EMBL/GenBank/DDBJ databases">
        <title>Assembly and Annotation for the nematode Trichostrongylus colubriformis.</title>
        <authorList>
            <person name="Martin J."/>
        </authorList>
    </citation>
    <scope>NUCLEOTIDE SEQUENCE [LARGE SCALE GENOMIC DNA]</scope>
    <source>
        <strain evidence="2">G859</strain>
        <tissue evidence="2">Whole worm</tissue>
    </source>
</reference>
<evidence type="ECO:0000256" key="1">
    <source>
        <dbReference type="SAM" id="MobiDB-lite"/>
    </source>
</evidence>
<feature type="compositionally biased region" description="Basic residues" evidence="1">
    <location>
        <begin position="71"/>
        <end position="82"/>
    </location>
</feature>
<accession>A0AAN8IJA6</accession>
<dbReference type="AlphaFoldDB" id="A0AAN8IJA6"/>
<dbReference type="Proteomes" id="UP001331761">
    <property type="component" value="Unassembled WGS sequence"/>
</dbReference>